<dbReference type="InterPro" id="IPR011356">
    <property type="entry name" value="Leucine_aapep/pepB"/>
</dbReference>
<dbReference type="EMBL" id="CP043315">
    <property type="protein sequence ID" value="QEK37798.1"/>
    <property type="molecule type" value="Genomic_DNA"/>
</dbReference>
<dbReference type="KEGG" id="cip:FZC35_00105"/>
<dbReference type="PANTHER" id="PTHR11963:SF23">
    <property type="entry name" value="CYTOSOL AMINOPEPTIDASE"/>
    <property type="match status" value="1"/>
</dbReference>
<dbReference type="Gene3D" id="3.40.630.10">
    <property type="entry name" value="Zn peptidases"/>
    <property type="match status" value="1"/>
</dbReference>
<dbReference type="RefSeq" id="WP_148980645.1">
    <property type="nucleotide sequence ID" value="NZ_CP043315.1"/>
</dbReference>
<keyword evidence="2 7" id="KW-0031">Aminopeptidase</keyword>
<evidence type="ECO:0000256" key="5">
    <source>
        <dbReference type="ARBA" id="ARBA00023211"/>
    </source>
</evidence>
<dbReference type="GO" id="GO:0030145">
    <property type="term" value="F:manganese ion binding"/>
    <property type="evidence" value="ECO:0007669"/>
    <property type="project" value="InterPro"/>
</dbReference>
<dbReference type="PANTHER" id="PTHR11963">
    <property type="entry name" value="LEUCINE AMINOPEPTIDASE-RELATED"/>
    <property type="match status" value="1"/>
</dbReference>
<keyword evidence="4" id="KW-0378">Hydrolase</keyword>
<organism evidence="7 8">
    <name type="scientific">Candidatus Cytomitobacter indipagum</name>
    <dbReference type="NCBI Taxonomy" id="2601575"/>
    <lineage>
        <taxon>Bacteria</taxon>
        <taxon>Pseudomonadati</taxon>
        <taxon>Pseudomonadota</taxon>
        <taxon>Alphaproteobacteria</taxon>
        <taxon>Holosporales</taxon>
        <taxon>Holosporaceae</taxon>
        <taxon>Candidatus Cytomitobacter</taxon>
    </lineage>
</organism>
<keyword evidence="3" id="KW-0645">Protease</keyword>
<dbReference type="Proteomes" id="UP000325155">
    <property type="component" value="Chromosome"/>
</dbReference>
<evidence type="ECO:0000256" key="2">
    <source>
        <dbReference type="ARBA" id="ARBA00022438"/>
    </source>
</evidence>
<dbReference type="GO" id="GO:0006508">
    <property type="term" value="P:proteolysis"/>
    <property type="evidence" value="ECO:0007669"/>
    <property type="project" value="UniProtKB-KW"/>
</dbReference>
<keyword evidence="5" id="KW-0464">Manganese</keyword>
<reference evidence="7 8" key="1">
    <citation type="submission" date="2019-08" db="EMBL/GenBank/DDBJ databases">
        <title>Highly reduced genomes of protist endosymbionts show evolutionary convergence.</title>
        <authorList>
            <person name="George E."/>
            <person name="Husnik F."/>
            <person name="Tashyreva D."/>
            <person name="Prokopchuk G."/>
            <person name="Horak A."/>
            <person name="Kwong W.K."/>
            <person name="Lukes J."/>
            <person name="Keeling P.J."/>
        </authorList>
    </citation>
    <scope>NUCLEOTIDE SEQUENCE [LARGE SCALE GENOMIC DNA]</scope>
    <source>
        <strain evidence="7">1605</strain>
    </source>
</reference>
<sequence length="440" mass="48206">MLSVLNLNFKITKERGDALLFSVKKSEDNLIYRNESSIEYFTSKKDYLIIGVEVAKYIKKENKSLSDICIDCSMEKEDFLKFYEGILIGSWEYDNHKTDKSGKNISVNLLINQNMGNDIESKAKEISNLIEASFLTRKLVEMPGNLLTPSKLAEYAKNIDGLKVEVEKINHGGIWEVGKGSSEDPLLLTCEWNGDSSEDPIILVGKGVTFDSGGLSLKPPRSMEDMKCDMGGAATVLGIMQAAVKNKIKKRIIGIMPCVENMPSGNALKPGDVITSMSGKTIEVLNTDAEGRLILADALHIAQNKYNAKEIIDFATLTGAVTVALGELYAGLFSNNNELANKITESGEMVCEPVCRLPLHEKYDELMNSDIADMCNIQKPGGGAGSITAAQFLQRFVNSDVAWAHLDIAGVARTSFNSAININKSTGFGVRLIYNYLTNN</sequence>
<dbReference type="CDD" id="cd00433">
    <property type="entry name" value="Peptidase_M17"/>
    <property type="match status" value="1"/>
</dbReference>
<dbReference type="InterPro" id="IPR000819">
    <property type="entry name" value="Peptidase_M17_C"/>
</dbReference>
<feature type="domain" description="Cytosol aminopeptidase" evidence="6">
    <location>
        <begin position="286"/>
        <end position="293"/>
    </location>
</feature>
<dbReference type="OrthoDB" id="9809354at2"/>
<dbReference type="AlphaFoldDB" id="A0A5C0UCV1"/>
<dbReference type="GO" id="GO:0005737">
    <property type="term" value="C:cytoplasm"/>
    <property type="evidence" value="ECO:0007669"/>
    <property type="project" value="InterPro"/>
</dbReference>
<accession>A0A5C0UCV1</accession>
<dbReference type="InterPro" id="IPR043472">
    <property type="entry name" value="Macro_dom-like"/>
</dbReference>
<gene>
    <name evidence="7" type="ORF">FZC35_00105</name>
</gene>
<evidence type="ECO:0000256" key="4">
    <source>
        <dbReference type="ARBA" id="ARBA00022801"/>
    </source>
</evidence>
<dbReference type="Gene3D" id="3.40.220.10">
    <property type="entry name" value="Leucine Aminopeptidase, subunit E, domain 1"/>
    <property type="match status" value="1"/>
</dbReference>
<protein>
    <submittedName>
        <fullName evidence="7">Leucyl aminopeptidase family protein</fullName>
    </submittedName>
</protein>
<evidence type="ECO:0000313" key="7">
    <source>
        <dbReference type="EMBL" id="QEK37798.1"/>
    </source>
</evidence>
<evidence type="ECO:0000313" key="8">
    <source>
        <dbReference type="Proteomes" id="UP000325155"/>
    </source>
</evidence>
<name>A0A5C0UCV1_9PROT</name>
<proteinExistence type="inferred from homology"/>
<keyword evidence="8" id="KW-1185">Reference proteome</keyword>
<evidence type="ECO:0000259" key="6">
    <source>
        <dbReference type="PROSITE" id="PS00631"/>
    </source>
</evidence>
<comment type="similarity">
    <text evidence="1">Belongs to the peptidase M17 family.</text>
</comment>
<dbReference type="SUPFAM" id="SSF53187">
    <property type="entry name" value="Zn-dependent exopeptidases"/>
    <property type="match status" value="1"/>
</dbReference>
<evidence type="ECO:0000256" key="1">
    <source>
        <dbReference type="ARBA" id="ARBA00009528"/>
    </source>
</evidence>
<dbReference type="GO" id="GO:0070006">
    <property type="term" value="F:metalloaminopeptidase activity"/>
    <property type="evidence" value="ECO:0007669"/>
    <property type="project" value="InterPro"/>
</dbReference>
<evidence type="ECO:0000256" key="3">
    <source>
        <dbReference type="ARBA" id="ARBA00022670"/>
    </source>
</evidence>
<dbReference type="PRINTS" id="PR00481">
    <property type="entry name" value="LAMNOPPTDASE"/>
</dbReference>
<dbReference type="PROSITE" id="PS00631">
    <property type="entry name" value="CYTOSOL_AP"/>
    <property type="match status" value="1"/>
</dbReference>
<dbReference type="Pfam" id="PF00883">
    <property type="entry name" value="Peptidase_M17"/>
    <property type="match status" value="1"/>
</dbReference>